<evidence type="ECO:0000256" key="4">
    <source>
        <dbReference type="ARBA" id="ARBA00023136"/>
    </source>
</evidence>
<dbReference type="InterPro" id="IPR043128">
    <property type="entry name" value="Rev_trsase/Diguanyl_cyclase"/>
</dbReference>
<dbReference type="Gene3D" id="3.20.20.450">
    <property type="entry name" value="EAL domain"/>
    <property type="match status" value="1"/>
</dbReference>
<dbReference type="InterPro" id="IPR013656">
    <property type="entry name" value="PAS_4"/>
</dbReference>
<dbReference type="Pfam" id="PF03924">
    <property type="entry name" value="CHASE"/>
    <property type="match status" value="1"/>
</dbReference>
<proteinExistence type="predicted"/>
<dbReference type="InterPro" id="IPR000014">
    <property type="entry name" value="PAS"/>
</dbReference>
<dbReference type="CDD" id="cd01948">
    <property type="entry name" value="EAL"/>
    <property type="match status" value="1"/>
</dbReference>
<sequence length="874" mass="96228">MMNAARQHRTRQWILATSVFVFSAVAIAVLIWRWEQQTLIEVRARAADLTADHAHTLQRDIERALSATYAIAALVRQGQGNIADFEAVATEMLPFYPGVAALGMAPDGIIRNVVPLAGNEKSIGFNQLKDNTQNQEALMARDTGRLTLAGPLKLAQGGLGVVGRLPVFLNDAQGHKVFWGFTYVTLRFPDALASARLPLLTQRGYAYELWRTAPDTGERQSIEASGNGVLDAPVERTLELPNGQWTLSVAPINGWGQSDRLGFEATINFFLSLLMAYLAWLLYEMRVRDQGLEVQVNERTAEILATQRQLQATLGAIPDPLLELGLDGRCYNAHSSRTDSLPWPTEDLIGRTIMELLPPQACQIVLAALQEAKEKECSIGKQIKVPLDNGMHWFEMSVTRKSALPGEEPLFLVLCRDITESKQAERKIQLLAHFDSLTGLPNRVLLTDRCNLALSAAQRNGTPLALLLLDLDHFKNVNDSLGHRVGDEVLIALAGRLKGAVREQDTVCRLGGDEFILVLPETNAAGAAHIAEMLLQSALVAFELEPHELTVTPSIGIALFPGDGSDFDTLSRCADAAMYRAKKDGRNNYRFFTAEMQARSERTLTLENALRRALERNQLQLHYQPQISLASGRVVGAEALLRWSHPELGAVPPAEFIPVAETCGLILPIGEWVLRTSVQQLKAWIDAGMLPIALSVNLSSVQFRHADLPELVTSILNEAQLPAHLLELELTENVAMTDPLGAIAVMNNLHERGVRMSIDDFGTGYSSLSYLKKFRVYKIKIDQSFVRDITEDSDDKAIVGAIISMATSLGMQTIAEGVETEGQLEFLKAKGCTEVQGYYFSRPLPVEQFEAFMGTKSSSNQPFVPAQSAIDIRL</sequence>
<dbReference type="EMBL" id="CP000267">
    <property type="protein sequence ID" value="ABD69741.1"/>
    <property type="molecule type" value="Genomic_DNA"/>
</dbReference>
<dbReference type="PANTHER" id="PTHR44757:SF2">
    <property type="entry name" value="BIOFILM ARCHITECTURE MAINTENANCE PROTEIN MBAA"/>
    <property type="match status" value="1"/>
</dbReference>
<dbReference type="eggNOG" id="COG5001">
    <property type="taxonomic scope" value="Bacteria"/>
</dbReference>
<keyword evidence="4 6" id="KW-0472">Membrane</keyword>
<dbReference type="Pfam" id="PF00990">
    <property type="entry name" value="GGDEF"/>
    <property type="match status" value="1"/>
</dbReference>
<dbReference type="InterPro" id="IPR001633">
    <property type="entry name" value="EAL_dom"/>
</dbReference>
<evidence type="ECO:0000256" key="2">
    <source>
        <dbReference type="ARBA" id="ARBA00022692"/>
    </source>
</evidence>
<evidence type="ECO:0000256" key="1">
    <source>
        <dbReference type="ARBA" id="ARBA00004370"/>
    </source>
</evidence>
<dbReference type="SMART" id="SM00052">
    <property type="entry name" value="EAL"/>
    <property type="match status" value="1"/>
</dbReference>
<dbReference type="SUPFAM" id="SSF55785">
    <property type="entry name" value="PYP-like sensor domain (PAS domain)"/>
    <property type="match status" value="1"/>
</dbReference>
<reference evidence="12" key="1">
    <citation type="submission" date="2006-02" db="EMBL/GenBank/DDBJ databases">
        <title>Complete sequence of chromosome of Rhodoferax ferrireducens DSM 15236.</title>
        <authorList>
            <person name="Copeland A."/>
            <person name="Lucas S."/>
            <person name="Lapidus A."/>
            <person name="Barry K."/>
            <person name="Detter J.C."/>
            <person name="Glavina del Rio T."/>
            <person name="Hammon N."/>
            <person name="Israni S."/>
            <person name="Pitluck S."/>
            <person name="Brettin T."/>
            <person name="Bruce D."/>
            <person name="Han C."/>
            <person name="Tapia R."/>
            <person name="Gilna P."/>
            <person name="Kiss H."/>
            <person name="Schmutz J."/>
            <person name="Larimer F."/>
            <person name="Land M."/>
            <person name="Kyrpides N."/>
            <person name="Ivanova N."/>
            <person name="Richardson P."/>
        </authorList>
    </citation>
    <scope>NUCLEOTIDE SEQUENCE [LARGE SCALE GENOMIC DNA]</scope>
    <source>
        <strain evidence="12">ATCC BAA-621 / DSM 15236 / T118</strain>
    </source>
</reference>
<dbReference type="OrthoDB" id="9813903at2"/>
<dbReference type="PROSITE" id="PS50112">
    <property type="entry name" value="PAS"/>
    <property type="match status" value="1"/>
</dbReference>
<keyword evidence="3 6" id="KW-1133">Transmembrane helix</keyword>
<dbReference type="PROSITE" id="PS50887">
    <property type="entry name" value="GGDEF"/>
    <property type="match status" value="1"/>
</dbReference>
<dbReference type="HOGENOM" id="CLU_000445_70_44_4"/>
<feature type="domain" description="CHASE" evidence="8">
    <location>
        <begin position="106"/>
        <end position="197"/>
    </location>
</feature>
<evidence type="ECO:0000313" key="11">
    <source>
        <dbReference type="EMBL" id="ABD69741.1"/>
    </source>
</evidence>
<dbReference type="InterPro" id="IPR029787">
    <property type="entry name" value="Nucleotide_cyclase"/>
</dbReference>
<dbReference type="Pfam" id="PF08448">
    <property type="entry name" value="PAS_4"/>
    <property type="match status" value="1"/>
</dbReference>
<name>Q21WW2_ALBFT</name>
<evidence type="ECO:0000259" key="7">
    <source>
        <dbReference type="PROSITE" id="PS50112"/>
    </source>
</evidence>
<organism evidence="11 12">
    <name type="scientific">Albidiferax ferrireducens (strain ATCC BAA-621 / DSM 15236 / T118)</name>
    <name type="common">Rhodoferax ferrireducens</name>
    <dbReference type="NCBI Taxonomy" id="338969"/>
    <lineage>
        <taxon>Bacteria</taxon>
        <taxon>Pseudomonadati</taxon>
        <taxon>Pseudomonadota</taxon>
        <taxon>Betaproteobacteria</taxon>
        <taxon>Burkholderiales</taxon>
        <taxon>Comamonadaceae</taxon>
        <taxon>Rhodoferax</taxon>
    </lineage>
</organism>
<evidence type="ECO:0000259" key="10">
    <source>
        <dbReference type="PROSITE" id="PS50887"/>
    </source>
</evidence>
<dbReference type="GO" id="GO:0071111">
    <property type="term" value="F:cyclic-guanylate-specific phosphodiesterase activity"/>
    <property type="evidence" value="ECO:0007669"/>
    <property type="project" value="UniProtKB-EC"/>
</dbReference>
<dbReference type="SMART" id="SM00267">
    <property type="entry name" value="GGDEF"/>
    <property type="match status" value="1"/>
</dbReference>
<dbReference type="Proteomes" id="UP000008332">
    <property type="component" value="Chromosome"/>
</dbReference>
<dbReference type="Gene3D" id="3.30.450.20">
    <property type="entry name" value="PAS domain"/>
    <property type="match status" value="1"/>
</dbReference>
<dbReference type="GO" id="GO:0071732">
    <property type="term" value="P:cellular response to nitric oxide"/>
    <property type="evidence" value="ECO:0007669"/>
    <property type="project" value="UniProtKB-ARBA"/>
</dbReference>
<dbReference type="InterPro" id="IPR042240">
    <property type="entry name" value="CHASE_sf"/>
</dbReference>
<dbReference type="FunFam" id="3.20.20.450:FF:000001">
    <property type="entry name" value="Cyclic di-GMP phosphodiesterase yahA"/>
    <property type="match status" value="1"/>
</dbReference>
<dbReference type="CDD" id="cd01949">
    <property type="entry name" value="GGDEF"/>
    <property type="match status" value="1"/>
</dbReference>
<keyword evidence="2 6" id="KW-0812">Transmembrane</keyword>
<dbReference type="eggNOG" id="COG3452">
    <property type="taxonomic scope" value="Bacteria"/>
</dbReference>
<dbReference type="Gene3D" id="3.30.450.350">
    <property type="entry name" value="CHASE domain"/>
    <property type="match status" value="1"/>
</dbReference>
<dbReference type="InterPro" id="IPR035919">
    <property type="entry name" value="EAL_sf"/>
</dbReference>
<dbReference type="PROSITE" id="PS50839">
    <property type="entry name" value="CHASE"/>
    <property type="match status" value="1"/>
</dbReference>
<evidence type="ECO:0000256" key="6">
    <source>
        <dbReference type="SAM" id="Phobius"/>
    </source>
</evidence>
<dbReference type="InterPro" id="IPR006189">
    <property type="entry name" value="CHASE_dom"/>
</dbReference>
<evidence type="ECO:0000313" key="12">
    <source>
        <dbReference type="Proteomes" id="UP000008332"/>
    </source>
</evidence>
<accession>Q21WW2</accession>
<dbReference type="Pfam" id="PF00563">
    <property type="entry name" value="EAL"/>
    <property type="match status" value="1"/>
</dbReference>
<dbReference type="PANTHER" id="PTHR44757">
    <property type="entry name" value="DIGUANYLATE CYCLASE DGCP"/>
    <property type="match status" value="1"/>
</dbReference>
<gene>
    <name evidence="11" type="ordered locus">Rfer_2016</name>
</gene>
<dbReference type="FunFam" id="3.30.70.270:FF:000001">
    <property type="entry name" value="Diguanylate cyclase domain protein"/>
    <property type="match status" value="1"/>
</dbReference>
<dbReference type="STRING" id="338969.Rfer_2016"/>
<dbReference type="SUPFAM" id="SSF141868">
    <property type="entry name" value="EAL domain-like"/>
    <property type="match status" value="1"/>
</dbReference>
<dbReference type="SMART" id="SM01079">
    <property type="entry name" value="CHASE"/>
    <property type="match status" value="1"/>
</dbReference>
<comment type="subcellular location">
    <subcellularLocation>
        <location evidence="1">Membrane</location>
    </subcellularLocation>
</comment>
<dbReference type="InterPro" id="IPR052155">
    <property type="entry name" value="Biofilm_reg_signaling"/>
</dbReference>
<evidence type="ECO:0000259" key="8">
    <source>
        <dbReference type="PROSITE" id="PS50839"/>
    </source>
</evidence>
<dbReference type="KEGG" id="rfr:Rfer_2016"/>
<dbReference type="CDD" id="cd00130">
    <property type="entry name" value="PAS"/>
    <property type="match status" value="1"/>
</dbReference>
<dbReference type="NCBIfam" id="TIGR00254">
    <property type="entry name" value="GGDEF"/>
    <property type="match status" value="1"/>
</dbReference>
<dbReference type="SUPFAM" id="SSF55073">
    <property type="entry name" value="Nucleotide cyclase"/>
    <property type="match status" value="1"/>
</dbReference>
<comment type="catalytic activity">
    <reaction evidence="5">
        <text>3',3'-c-di-GMP + H2O = 5'-phosphoguanylyl(3'-&gt;5')guanosine + H(+)</text>
        <dbReference type="Rhea" id="RHEA:24902"/>
        <dbReference type="ChEBI" id="CHEBI:15377"/>
        <dbReference type="ChEBI" id="CHEBI:15378"/>
        <dbReference type="ChEBI" id="CHEBI:58754"/>
        <dbReference type="ChEBI" id="CHEBI:58805"/>
        <dbReference type="EC" id="3.1.4.52"/>
    </reaction>
    <physiologicalReaction direction="left-to-right" evidence="5">
        <dbReference type="Rhea" id="RHEA:24903"/>
    </physiologicalReaction>
</comment>
<dbReference type="InterPro" id="IPR035965">
    <property type="entry name" value="PAS-like_dom_sf"/>
</dbReference>
<feature type="domain" description="PAS" evidence="7">
    <location>
        <begin position="306"/>
        <end position="376"/>
    </location>
</feature>
<dbReference type="PROSITE" id="PS50883">
    <property type="entry name" value="EAL"/>
    <property type="match status" value="1"/>
</dbReference>
<feature type="domain" description="EAL" evidence="9">
    <location>
        <begin position="603"/>
        <end position="857"/>
    </location>
</feature>
<keyword evidence="12" id="KW-1185">Reference proteome</keyword>
<dbReference type="InterPro" id="IPR000160">
    <property type="entry name" value="GGDEF_dom"/>
</dbReference>
<dbReference type="Gene3D" id="3.30.70.270">
    <property type="match status" value="1"/>
</dbReference>
<dbReference type="GO" id="GO:0007165">
    <property type="term" value="P:signal transduction"/>
    <property type="evidence" value="ECO:0007669"/>
    <property type="project" value="UniProtKB-ARBA"/>
</dbReference>
<dbReference type="GO" id="GO:0016020">
    <property type="term" value="C:membrane"/>
    <property type="evidence" value="ECO:0007669"/>
    <property type="project" value="UniProtKB-SubCell"/>
</dbReference>
<feature type="domain" description="GGDEF" evidence="10">
    <location>
        <begin position="462"/>
        <end position="594"/>
    </location>
</feature>
<dbReference type="AlphaFoldDB" id="Q21WW2"/>
<protein>
    <submittedName>
        <fullName evidence="11">Diguanylate cyclase/phosphodiesterase with PAS/PAC sensor(S)</fullName>
    </submittedName>
</protein>
<dbReference type="NCBIfam" id="TIGR00229">
    <property type="entry name" value="sensory_box"/>
    <property type="match status" value="1"/>
</dbReference>
<evidence type="ECO:0000259" key="9">
    <source>
        <dbReference type="PROSITE" id="PS50883"/>
    </source>
</evidence>
<feature type="transmembrane region" description="Helical" evidence="6">
    <location>
        <begin position="12"/>
        <end position="34"/>
    </location>
</feature>
<evidence type="ECO:0000256" key="3">
    <source>
        <dbReference type="ARBA" id="ARBA00022989"/>
    </source>
</evidence>
<evidence type="ECO:0000256" key="5">
    <source>
        <dbReference type="ARBA" id="ARBA00051114"/>
    </source>
</evidence>